<keyword evidence="3" id="KW-0862">Zinc</keyword>
<dbReference type="InterPro" id="IPR001841">
    <property type="entry name" value="Znf_RING"/>
</dbReference>
<dbReference type="PANTHER" id="PTHR15629">
    <property type="entry name" value="SH3YL1 PROTEIN"/>
    <property type="match status" value="1"/>
</dbReference>
<dbReference type="InterPro" id="IPR011011">
    <property type="entry name" value="Znf_FYVE_PHD"/>
</dbReference>
<dbReference type="Proteomes" id="UP001605036">
    <property type="component" value="Unassembled WGS sequence"/>
</dbReference>
<dbReference type="InterPro" id="IPR051702">
    <property type="entry name" value="SH3_domain_YSC84-like"/>
</dbReference>
<dbReference type="SMART" id="SM00064">
    <property type="entry name" value="FYVE"/>
    <property type="match status" value="1"/>
</dbReference>
<evidence type="ECO:0000256" key="4">
    <source>
        <dbReference type="PROSITE-ProRule" id="PRU00175"/>
    </source>
</evidence>
<dbReference type="Pfam" id="PF01363">
    <property type="entry name" value="FYVE"/>
    <property type="match status" value="1"/>
</dbReference>
<evidence type="ECO:0008006" key="9">
    <source>
        <dbReference type="Google" id="ProtNLM"/>
    </source>
</evidence>
<dbReference type="Pfam" id="PF04366">
    <property type="entry name" value="Ysc84"/>
    <property type="match status" value="1"/>
</dbReference>
<dbReference type="Gene3D" id="3.30.40.10">
    <property type="entry name" value="Zinc/RING finger domain, C3HC4 (zinc finger)"/>
    <property type="match status" value="2"/>
</dbReference>
<dbReference type="PANTHER" id="PTHR15629:SF2">
    <property type="entry name" value="SH3 DOMAIN-CONTAINING YSC84-LIKE PROTEIN 1"/>
    <property type="match status" value="1"/>
</dbReference>
<dbReference type="InterPro" id="IPR007461">
    <property type="entry name" value="Ysc84_actin-binding"/>
</dbReference>
<keyword evidence="8" id="KW-1185">Reference proteome</keyword>
<evidence type="ECO:0000256" key="1">
    <source>
        <dbReference type="ARBA" id="ARBA00022723"/>
    </source>
</evidence>
<dbReference type="SMART" id="SM00184">
    <property type="entry name" value="RING"/>
    <property type="match status" value="1"/>
</dbReference>
<evidence type="ECO:0000259" key="5">
    <source>
        <dbReference type="PROSITE" id="PS50089"/>
    </source>
</evidence>
<name>A0ABD1Z0Q5_9MARC</name>
<sequence length="598" mass="64236">MEENVYGVLCRADNIEEEKFVDRNRYKGVVRDEKPTCAVCMEVLGTHGGPASLACGHNGCLECLQQVQIHSNSPVCPLCRTPFDGDINLALNLDLRAALECAEAAAAAARAAEGRKMVAPYNSQQQIVKSSIDTNSRPQQQRFIYDLPYPEETGPWIPVSVPPKGSKDFDGPETGSIYGDVFPEPPMVVGVRQGPPDINLWNVLSGFLAIISGRGGSQSRNFYADSSFSDRANTYYREGFTNVRSQNNSWSGNPHRPSAPPLLLGSNDSNVNAIRAVLEAEPPDWMPDSAALACMLCGAAFRAVTCGRHHCRFCGGIFCRRCSSGRCLLPVKFRDRDPQRVCDTCWERLEPVQNSLADRVSNAAQIALHDVTDFSCMKAWINSPLGLSLEQEIFKATNALRSYLEIGSLKPERSIPDAVLKGACGLAIITVLKAGFMMTYKFGTGLVVARRRDGSWSAPSAIASCGLGWGAQAGGELTDFIIVLRTEEAVKAFSGRVHLSVGAGLSVAAGPVGRAAEADVRAGDGGTAACYTYSRSKGAFIGCSIEGNVVATRSPTNARFYGDSGLLATDILLGCVPRPRAAAPLYSALDELFTKVET</sequence>
<evidence type="ECO:0000256" key="3">
    <source>
        <dbReference type="ARBA" id="ARBA00022833"/>
    </source>
</evidence>
<dbReference type="CDD" id="cd11526">
    <property type="entry name" value="SYLF_FYVE"/>
    <property type="match status" value="1"/>
</dbReference>
<protein>
    <recommendedName>
        <fullName evidence="9">RING-type domain-containing protein</fullName>
    </recommendedName>
</protein>
<evidence type="ECO:0000259" key="6">
    <source>
        <dbReference type="PROSITE" id="PS50178"/>
    </source>
</evidence>
<dbReference type="FunFam" id="3.30.40.10:FF:000151">
    <property type="entry name" value="Zinc finger family protein"/>
    <property type="match status" value="1"/>
</dbReference>
<accession>A0ABD1Z0Q5</accession>
<evidence type="ECO:0000256" key="2">
    <source>
        <dbReference type="ARBA" id="ARBA00022771"/>
    </source>
</evidence>
<proteinExistence type="predicted"/>
<gene>
    <name evidence="7" type="ORF">R1flu_007905</name>
</gene>
<keyword evidence="2 4" id="KW-0863">Zinc-finger</keyword>
<reference evidence="7 8" key="1">
    <citation type="submission" date="2024-09" db="EMBL/GenBank/DDBJ databases">
        <title>Chromosome-scale assembly of Riccia fluitans.</title>
        <authorList>
            <person name="Paukszto L."/>
            <person name="Sawicki J."/>
            <person name="Karawczyk K."/>
            <person name="Piernik-Szablinska J."/>
            <person name="Szczecinska M."/>
            <person name="Mazdziarz M."/>
        </authorList>
    </citation>
    <scope>NUCLEOTIDE SEQUENCE [LARGE SCALE GENOMIC DNA]</scope>
    <source>
        <strain evidence="7">Rf_01</strain>
        <tissue evidence="7">Aerial parts of the thallus</tissue>
    </source>
</reference>
<dbReference type="PROSITE" id="PS50178">
    <property type="entry name" value="ZF_FYVE"/>
    <property type="match status" value="1"/>
</dbReference>
<dbReference type="SUPFAM" id="SSF57903">
    <property type="entry name" value="FYVE/PHD zinc finger"/>
    <property type="match status" value="1"/>
</dbReference>
<dbReference type="SUPFAM" id="SSF57850">
    <property type="entry name" value="RING/U-box"/>
    <property type="match status" value="1"/>
</dbReference>
<evidence type="ECO:0000313" key="7">
    <source>
        <dbReference type="EMBL" id="KAL2636426.1"/>
    </source>
</evidence>
<keyword evidence="1" id="KW-0479">Metal-binding</keyword>
<evidence type="ECO:0000313" key="8">
    <source>
        <dbReference type="Proteomes" id="UP001605036"/>
    </source>
</evidence>
<feature type="domain" description="RING-type" evidence="5">
    <location>
        <begin position="37"/>
        <end position="80"/>
    </location>
</feature>
<dbReference type="Pfam" id="PF13639">
    <property type="entry name" value="zf-RING_2"/>
    <property type="match status" value="1"/>
</dbReference>
<feature type="domain" description="FYVE-type" evidence="6">
    <location>
        <begin position="288"/>
        <end position="350"/>
    </location>
</feature>
<dbReference type="AlphaFoldDB" id="A0ABD1Z0Q5"/>
<organism evidence="7 8">
    <name type="scientific">Riccia fluitans</name>
    <dbReference type="NCBI Taxonomy" id="41844"/>
    <lineage>
        <taxon>Eukaryota</taxon>
        <taxon>Viridiplantae</taxon>
        <taxon>Streptophyta</taxon>
        <taxon>Embryophyta</taxon>
        <taxon>Marchantiophyta</taxon>
        <taxon>Marchantiopsida</taxon>
        <taxon>Marchantiidae</taxon>
        <taxon>Marchantiales</taxon>
        <taxon>Ricciaceae</taxon>
        <taxon>Riccia</taxon>
    </lineage>
</organism>
<comment type="caution">
    <text evidence="7">The sequence shown here is derived from an EMBL/GenBank/DDBJ whole genome shotgun (WGS) entry which is preliminary data.</text>
</comment>
<dbReference type="EMBL" id="JBHFFA010000003">
    <property type="protein sequence ID" value="KAL2636426.1"/>
    <property type="molecule type" value="Genomic_DNA"/>
</dbReference>
<dbReference type="InterPro" id="IPR017455">
    <property type="entry name" value="Znf_FYVE-rel"/>
</dbReference>
<dbReference type="InterPro" id="IPR013083">
    <property type="entry name" value="Znf_RING/FYVE/PHD"/>
</dbReference>
<dbReference type="PROSITE" id="PS50089">
    <property type="entry name" value="ZF_RING_2"/>
    <property type="match status" value="1"/>
</dbReference>
<dbReference type="GO" id="GO:0008270">
    <property type="term" value="F:zinc ion binding"/>
    <property type="evidence" value="ECO:0007669"/>
    <property type="project" value="UniProtKB-KW"/>
</dbReference>
<dbReference type="InterPro" id="IPR000306">
    <property type="entry name" value="Znf_FYVE"/>
</dbReference>